<keyword evidence="2" id="KW-1185">Reference proteome</keyword>
<evidence type="ECO:0008006" key="3">
    <source>
        <dbReference type="Google" id="ProtNLM"/>
    </source>
</evidence>
<evidence type="ECO:0000313" key="1">
    <source>
        <dbReference type="EMBL" id="KEQ82614.1"/>
    </source>
</evidence>
<dbReference type="RefSeq" id="XP_029758801.1">
    <property type="nucleotide sequence ID" value="XM_029910176.1"/>
</dbReference>
<dbReference type="OrthoDB" id="5279008at2759"/>
<dbReference type="HOGENOM" id="CLU_705929_0_0_1"/>
<sequence length="391" mass="44373">MVALLTLPTEILCGIANHADDEALLNMRLSCKSLCEASARPFGTTYLTNRHHVPSEHSIQALVDIVMHPIFGSYVKSITITAMYLLPEKIHGDAASQYLAHSNGFRVPGIGIDKAFINSREYIRMMKQIFNKIRKLQNPVHIKICDDTEYGFGWTQMVDDPPRMYDHCYAEVLDRTLVAAIRADCDVRSLELSMHHYDFESLHDILEDLLSPTRQSLKLTIHCDRKHSRKLYSPYTCIYDQAEGSLELIGCDVYELARAKEDSTIKRTLAFLLKQNVTKLVLMNCHLCSAKRFRVLLSWGIGTLKTVCMTSFRPCRTPADAREHWSGIINVLSGHSGLESVVIEDLLAPRYWSLFHLPRDTQRYEVSGHHVAEQLRTLATIMATEPVGSQI</sequence>
<dbReference type="EMBL" id="KL584987">
    <property type="protein sequence ID" value="KEQ82614.1"/>
    <property type="molecule type" value="Genomic_DNA"/>
</dbReference>
<name>A0A074XG09_AURPU</name>
<protein>
    <recommendedName>
        <fullName evidence="3">F-box domain-containing protein</fullName>
    </recommendedName>
</protein>
<dbReference type="Proteomes" id="UP000030706">
    <property type="component" value="Unassembled WGS sequence"/>
</dbReference>
<evidence type="ECO:0000313" key="2">
    <source>
        <dbReference type="Proteomes" id="UP000030706"/>
    </source>
</evidence>
<dbReference type="STRING" id="1043002.A0A074XG09"/>
<reference evidence="1 2" key="1">
    <citation type="journal article" date="2014" name="BMC Genomics">
        <title>Genome sequencing of four Aureobasidium pullulans varieties: biotechnological potential, stress tolerance, and description of new species.</title>
        <authorList>
            <person name="Gostin Ar C."/>
            <person name="Ohm R.A."/>
            <person name="Kogej T."/>
            <person name="Sonjak S."/>
            <person name="Turk M."/>
            <person name="Zajc J."/>
            <person name="Zalar P."/>
            <person name="Grube M."/>
            <person name="Sun H."/>
            <person name="Han J."/>
            <person name="Sharma A."/>
            <person name="Chiniquy J."/>
            <person name="Ngan C.Y."/>
            <person name="Lipzen A."/>
            <person name="Barry K."/>
            <person name="Grigoriev I.V."/>
            <person name="Gunde-Cimerman N."/>
        </authorList>
    </citation>
    <scope>NUCLEOTIDE SEQUENCE [LARGE SCALE GENOMIC DNA]</scope>
    <source>
        <strain evidence="1 2">EXF-150</strain>
    </source>
</reference>
<gene>
    <name evidence="1" type="ORF">M438DRAFT_54779</name>
</gene>
<accession>A0A074XG09</accession>
<organism evidence="1 2">
    <name type="scientific">Aureobasidium pullulans EXF-150</name>
    <dbReference type="NCBI Taxonomy" id="1043002"/>
    <lineage>
        <taxon>Eukaryota</taxon>
        <taxon>Fungi</taxon>
        <taxon>Dikarya</taxon>
        <taxon>Ascomycota</taxon>
        <taxon>Pezizomycotina</taxon>
        <taxon>Dothideomycetes</taxon>
        <taxon>Dothideomycetidae</taxon>
        <taxon>Dothideales</taxon>
        <taxon>Saccotheciaceae</taxon>
        <taxon>Aureobasidium</taxon>
    </lineage>
</organism>
<dbReference type="GeneID" id="40752482"/>
<dbReference type="AlphaFoldDB" id="A0A074XG09"/>
<proteinExistence type="predicted"/>